<evidence type="ECO:0000256" key="1">
    <source>
        <dbReference type="ARBA" id="ARBA00004141"/>
    </source>
</evidence>
<comment type="subcellular location">
    <subcellularLocation>
        <location evidence="1">Membrane</location>
        <topology evidence="1">Multi-pass membrane protein</topology>
    </subcellularLocation>
</comment>
<dbReference type="InterPro" id="IPR037272">
    <property type="entry name" value="SNS_sf"/>
</dbReference>
<accession>A0A060WY88</accession>
<dbReference type="Pfam" id="PF00209">
    <property type="entry name" value="SNF"/>
    <property type="match status" value="1"/>
</dbReference>
<dbReference type="Proteomes" id="UP000193380">
    <property type="component" value="Unassembled WGS sequence"/>
</dbReference>
<dbReference type="EMBL" id="FR904825">
    <property type="protein sequence ID" value="CDQ72313.1"/>
    <property type="molecule type" value="Genomic_DNA"/>
</dbReference>
<proteinExistence type="predicted"/>
<dbReference type="GO" id="GO:0042995">
    <property type="term" value="C:cell projection"/>
    <property type="evidence" value="ECO:0007669"/>
    <property type="project" value="TreeGrafter"/>
</dbReference>
<gene>
    <name evidence="7" type="ORF">GSONMT00032558001</name>
</gene>
<keyword evidence="2" id="KW-0813">Transport</keyword>
<organism evidence="7 8">
    <name type="scientific">Oncorhynchus mykiss</name>
    <name type="common">Rainbow trout</name>
    <name type="synonym">Salmo gairdneri</name>
    <dbReference type="NCBI Taxonomy" id="8022"/>
    <lineage>
        <taxon>Eukaryota</taxon>
        <taxon>Metazoa</taxon>
        <taxon>Chordata</taxon>
        <taxon>Craniata</taxon>
        <taxon>Vertebrata</taxon>
        <taxon>Euteleostomi</taxon>
        <taxon>Actinopterygii</taxon>
        <taxon>Neopterygii</taxon>
        <taxon>Teleostei</taxon>
        <taxon>Protacanthopterygii</taxon>
        <taxon>Salmoniformes</taxon>
        <taxon>Salmonidae</taxon>
        <taxon>Salmoninae</taxon>
        <taxon>Oncorhynchus</taxon>
    </lineage>
</organism>
<dbReference type="GO" id="GO:0005886">
    <property type="term" value="C:plasma membrane"/>
    <property type="evidence" value="ECO:0007669"/>
    <property type="project" value="TreeGrafter"/>
</dbReference>
<evidence type="ECO:0000256" key="5">
    <source>
        <dbReference type="ARBA" id="ARBA00023136"/>
    </source>
</evidence>
<dbReference type="SUPFAM" id="SSF161070">
    <property type="entry name" value="SNF-like"/>
    <property type="match status" value="1"/>
</dbReference>
<feature type="transmembrane region" description="Helical" evidence="6">
    <location>
        <begin position="30"/>
        <end position="48"/>
    </location>
</feature>
<dbReference type="PaxDb" id="8022-A0A060WY88"/>
<dbReference type="PANTHER" id="PTHR11616">
    <property type="entry name" value="SODIUM/CHLORIDE DEPENDENT TRANSPORTER"/>
    <property type="match status" value="1"/>
</dbReference>
<reference evidence="7" key="2">
    <citation type="submission" date="2014-03" db="EMBL/GenBank/DDBJ databases">
        <authorList>
            <person name="Genoscope - CEA"/>
        </authorList>
    </citation>
    <scope>NUCLEOTIDE SEQUENCE</scope>
</reference>
<dbReference type="InterPro" id="IPR000175">
    <property type="entry name" value="Na/ntran_symport"/>
</dbReference>
<evidence type="ECO:0000256" key="2">
    <source>
        <dbReference type="ARBA" id="ARBA00022448"/>
    </source>
</evidence>
<evidence type="ECO:0000313" key="8">
    <source>
        <dbReference type="Proteomes" id="UP000193380"/>
    </source>
</evidence>
<evidence type="ECO:0000256" key="3">
    <source>
        <dbReference type="ARBA" id="ARBA00022692"/>
    </source>
</evidence>
<keyword evidence="4 6" id="KW-1133">Transmembrane helix</keyword>
<keyword evidence="3 6" id="KW-0812">Transmembrane</keyword>
<keyword evidence="5 6" id="KW-0472">Membrane</keyword>
<dbReference type="STRING" id="8022.A0A060WY88"/>
<sequence length="137" mass="16189">MSVSFEGAERFCDNIEDMIGYRPSSLVKYCWLYITPTICTGTFVFSLLKYSPLKFNNTYLYPWWAYWLGWFLAMSSLSLIPITMVYKLYWGKGTFWQRLQTICRPADDLPMMMKEEMVGLYALDHVTDDEKTYSNNL</sequence>
<evidence type="ECO:0000256" key="6">
    <source>
        <dbReference type="SAM" id="Phobius"/>
    </source>
</evidence>
<protein>
    <submittedName>
        <fullName evidence="7">Uncharacterized protein</fullName>
    </submittedName>
</protein>
<dbReference type="PANTHER" id="PTHR11616:SF261">
    <property type="entry name" value="TRANSPORTER"/>
    <property type="match status" value="1"/>
</dbReference>
<evidence type="ECO:0000256" key="4">
    <source>
        <dbReference type="ARBA" id="ARBA00022989"/>
    </source>
</evidence>
<name>A0A060WY88_ONCMY</name>
<evidence type="ECO:0000313" key="7">
    <source>
        <dbReference type="EMBL" id="CDQ72313.1"/>
    </source>
</evidence>
<dbReference type="AlphaFoldDB" id="A0A060WY88"/>
<dbReference type="GO" id="GO:0005332">
    <property type="term" value="F:gamma-aminobutyric acid:sodium:chloride symporter activity"/>
    <property type="evidence" value="ECO:0007669"/>
    <property type="project" value="TreeGrafter"/>
</dbReference>
<feature type="transmembrane region" description="Helical" evidence="6">
    <location>
        <begin position="68"/>
        <end position="89"/>
    </location>
</feature>
<dbReference type="PROSITE" id="PS50267">
    <property type="entry name" value="NA_NEUROTRAN_SYMP_3"/>
    <property type="match status" value="1"/>
</dbReference>
<reference evidence="7" key="1">
    <citation type="journal article" date="2014" name="Nat. Commun.">
        <title>The rainbow trout genome provides novel insights into evolution after whole-genome duplication in vertebrates.</title>
        <authorList>
            <person name="Berthelot C."/>
            <person name="Brunet F."/>
            <person name="Chalopin D."/>
            <person name="Juanchich A."/>
            <person name="Bernard M."/>
            <person name="Noel B."/>
            <person name="Bento P."/>
            <person name="Da Silva C."/>
            <person name="Labadie K."/>
            <person name="Alberti A."/>
            <person name="Aury J.M."/>
            <person name="Louis A."/>
            <person name="Dehais P."/>
            <person name="Bardou P."/>
            <person name="Montfort J."/>
            <person name="Klopp C."/>
            <person name="Cabau C."/>
            <person name="Gaspin C."/>
            <person name="Thorgaard G.H."/>
            <person name="Boussaha M."/>
            <person name="Quillet E."/>
            <person name="Guyomard R."/>
            <person name="Galiana D."/>
            <person name="Bobe J."/>
            <person name="Volff J.N."/>
            <person name="Genet C."/>
            <person name="Wincker P."/>
            <person name="Jaillon O."/>
            <person name="Roest Crollius H."/>
            <person name="Guiguen Y."/>
        </authorList>
    </citation>
    <scope>NUCLEOTIDE SEQUENCE [LARGE SCALE GENOMIC DNA]</scope>
</reference>